<feature type="compositionally biased region" description="Polar residues" evidence="1">
    <location>
        <begin position="75"/>
        <end position="92"/>
    </location>
</feature>
<gene>
    <name evidence="2" type="ORF">OSB04_005671</name>
</gene>
<name>A0AA38WS88_9ASTR</name>
<dbReference type="AlphaFoldDB" id="A0AA38WS88"/>
<reference evidence="2" key="1">
    <citation type="submission" date="2023-03" db="EMBL/GenBank/DDBJ databases">
        <title>Chromosome-scale reference genome and RAD-based genetic map of yellow starthistle (Centaurea solstitialis) reveal putative structural variation and QTLs associated with invader traits.</title>
        <authorList>
            <person name="Reatini B."/>
            <person name="Cang F.A."/>
            <person name="Jiang Q."/>
            <person name="Mckibben M.T.W."/>
            <person name="Barker M.S."/>
            <person name="Rieseberg L.H."/>
            <person name="Dlugosch K.M."/>
        </authorList>
    </citation>
    <scope>NUCLEOTIDE SEQUENCE</scope>
    <source>
        <strain evidence="2">CAN-66</strain>
        <tissue evidence="2">Leaf</tissue>
    </source>
</reference>
<accession>A0AA38WS88</accession>
<proteinExistence type="predicted"/>
<protein>
    <submittedName>
        <fullName evidence="2">Uncharacterized protein</fullName>
    </submittedName>
</protein>
<organism evidence="2 3">
    <name type="scientific">Centaurea solstitialis</name>
    <name type="common">yellow star-thistle</name>
    <dbReference type="NCBI Taxonomy" id="347529"/>
    <lineage>
        <taxon>Eukaryota</taxon>
        <taxon>Viridiplantae</taxon>
        <taxon>Streptophyta</taxon>
        <taxon>Embryophyta</taxon>
        <taxon>Tracheophyta</taxon>
        <taxon>Spermatophyta</taxon>
        <taxon>Magnoliopsida</taxon>
        <taxon>eudicotyledons</taxon>
        <taxon>Gunneridae</taxon>
        <taxon>Pentapetalae</taxon>
        <taxon>asterids</taxon>
        <taxon>campanulids</taxon>
        <taxon>Asterales</taxon>
        <taxon>Asteraceae</taxon>
        <taxon>Carduoideae</taxon>
        <taxon>Cardueae</taxon>
        <taxon>Centaureinae</taxon>
        <taxon>Centaurea</taxon>
    </lineage>
</organism>
<keyword evidence="3" id="KW-1185">Reference proteome</keyword>
<dbReference type="Proteomes" id="UP001172457">
    <property type="component" value="Chromosome 2"/>
</dbReference>
<comment type="caution">
    <text evidence="2">The sequence shown here is derived from an EMBL/GenBank/DDBJ whole genome shotgun (WGS) entry which is preliminary data.</text>
</comment>
<evidence type="ECO:0000313" key="2">
    <source>
        <dbReference type="EMBL" id="KAJ9560511.1"/>
    </source>
</evidence>
<dbReference type="EMBL" id="JARYMX010000002">
    <property type="protein sequence ID" value="KAJ9560511.1"/>
    <property type="molecule type" value="Genomic_DNA"/>
</dbReference>
<evidence type="ECO:0000313" key="3">
    <source>
        <dbReference type="Proteomes" id="UP001172457"/>
    </source>
</evidence>
<evidence type="ECO:0000256" key="1">
    <source>
        <dbReference type="SAM" id="MobiDB-lite"/>
    </source>
</evidence>
<sequence>MAVTTFHQAVGTLQSHGYICNSTLHQEFRNTYTRLMTRGFRVEIRPLKQEHRSSRVTTCGSIQASSSSYQISAHNPISTPSNGTFEDPSKNSSTISCFVLNLIR</sequence>
<feature type="region of interest" description="Disordered" evidence="1">
    <location>
        <begin position="70"/>
        <end position="92"/>
    </location>
</feature>